<proteinExistence type="predicted"/>
<keyword evidence="2" id="KW-1185">Reference proteome</keyword>
<accession>A0A4Y8APJ4</accession>
<evidence type="ECO:0000313" key="2">
    <source>
        <dbReference type="Proteomes" id="UP000298517"/>
    </source>
</evidence>
<dbReference type="Proteomes" id="UP000298517">
    <property type="component" value="Unassembled WGS sequence"/>
</dbReference>
<gene>
    <name evidence="1" type="ORF">E2488_13905</name>
</gene>
<evidence type="ECO:0000313" key="1">
    <source>
        <dbReference type="EMBL" id="TEW72540.1"/>
    </source>
</evidence>
<dbReference type="EMBL" id="SNQI01000005">
    <property type="protein sequence ID" value="TEW72540.1"/>
    <property type="molecule type" value="Genomic_DNA"/>
</dbReference>
<comment type="caution">
    <text evidence="1">The sequence shown here is derived from an EMBL/GenBank/DDBJ whole genome shotgun (WGS) entry which is preliminary data.</text>
</comment>
<protein>
    <submittedName>
        <fullName evidence="1">Uncharacterized protein</fullName>
    </submittedName>
</protein>
<dbReference type="AlphaFoldDB" id="A0A4Y8APJ4"/>
<reference evidence="1 2" key="1">
    <citation type="journal article" date="2011" name="J. Microbiol.">
        <title>Gramella jeungdoensis sp. nov., isolated from a solar saltern in Korea.</title>
        <authorList>
            <person name="Joung Y."/>
            <person name="Kim H."/>
            <person name="Jang T."/>
            <person name="Ahn T.S."/>
            <person name="Joh K."/>
        </authorList>
    </citation>
    <scope>NUCLEOTIDE SEQUENCE [LARGE SCALE GENOMIC DNA]</scope>
    <source>
        <strain evidence="1 2">KCTC 23123</strain>
    </source>
</reference>
<dbReference type="OrthoDB" id="1248654at2"/>
<dbReference type="RefSeq" id="WP_134248984.1">
    <property type="nucleotide sequence ID" value="NZ_SNQI01000005.1"/>
</dbReference>
<sequence>MRIVLIVVFLFLTSYAKGQELGIVKNGKHSIKLIKNASNYSLLYSDIKSGENNLFLFPKIESFYNIIIDGFNNTKDHLVIVKAINDTIIKLEYKSLKGVKMVKIRQNNLQTNSFGVSTFFSKEDMITLFEQS</sequence>
<name>A0A4Y8APJ4_9FLAO</name>
<organism evidence="1 2">
    <name type="scientific">Gramella jeungdoensis</name>
    <dbReference type="NCBI Taxonomy" id="708091"/>
    <lineage>
        <taxon>Bacteria</taxon>
        <taxon>Pseudomonadati</taxon>
        <taxon>Bacteroidota</taxon>
        <taxon>Flavobacteriia</taxon>
        <taxon>Flavobacteriales</taxon>
        <taxon>Flavobacteriaceae</taxon>
        <taxon>Christiangramia</taxon>
    </lineage>
</organism>